<dbReference type="PANTHER" id="PTHR13932">
    <property type="entry name" value="COPROPORPHYRINIGEN III OXIDASE"/>
    <property type="match status" value="1"/>
</dbReference>
<gene>
    <name evidence="1" type="ORF">ACFQZ8_24020</name>
</gene>
<sequence length="153" mass="17054">MTSTDPSLDGSPYRQYLYAYPHKTSYRPLRPRPRMADVWRAEARDALFLYLHVPFCEMRCGFCNLFTRANAPEEQVTAYLRQLRRQAERVTDALGDDTGYVRAAFGGGTPTYLTADELTELFDIATGTVGARLPGVPLSVETSPATATPDRLA</sequence>
<proteinExistence type="predicted"/>
<dbReference type="PANTHER" id="PTHR13932:SF5">
    <property type="entry name" value="RADICAL S-ADENOSYL METHIONINE DOMAIN-CONTAINING PROTEIN 1, MITOCHONDRIAL"/>
    <property type="match status" value="1"/>
</dbReference>
<keyword evidence="2" id="KW-1185">Reference proteome</keyword>
<reference evidence="2" key="1">
    <citation type="journal article" date="2019" name="Int. J. Syst. Evol. Microbiol.">
        <title>The Global Catalogue of Microorganisms (GCM) 10K type strain sequencing project: providing services to taxonomists for standard genome sequencing and annotation.</title>
        <authorList>
            <consortium name="The Broad Institute Genomics Platform"/>
            <consortium name="The Broad Institute Genome Sequencing Center for Infectious Disease"/>
            <person name="Wu L."/>
            <person name="Ma J."/>
        </authorList>
    </citation>
    <scope>NUCLEOTIDE SEQUENCE [LARGE SCALE GENOMIC DNA]</scope>
    <source>
        <strain evidence="2">JCM 32148</strain>
    </source>
</reference>
<protein>
    <submittedName>
        <fullName evidence="1">Coproporphyrinogen III oxidase family protein</fullName>
    </submittedName>
</protein>
<accession>A0ABW3A7N0</accession>
<dbReference type="InterPro" id="IPR058240">
    <property type="entry name" value="rSAM_sf"/>
</dbReference>
<dbReference type="EMBL" id="JBHTHM010001686">
    <property type="protein sequence ID" value="MFD0786978.1"/>
    <property type="molecule type" value="Genomic_DNA"/>
</dbReference>
<dbReference type="InterPro" id="IPR034505">
    <property type="entry name" value="Coproporphyrinogen-III_oxidase"/>
</dbReference>
<evidence type="ECO:0000313" key="2">
    <source>
        <dbReference type="Proteomes" id="UP001597053"/>
    </source>
</evidence>
<organism evidence="1 2">
    <name type="scientific">Micromonospora azadirachtae</name>
    <dbReference type="NCBI Taxonomy" id="1970735"/>
    <lineage>
        <taxon>Bacteria</taxon>
        <taxon>Bacillati</taxon>
        <taxon>Actinomycetota</taxon>
        <taxon>Actinomycetes</taxon>
        <taxon>Micromonosporales</taxon>
        <taxon>Micromonosporaceae</taxon>
        <taxon>Micromonospora</taxon>
    </lineage>
</organism>
<feature type="non-terminal residue" evidence="1">
    <location>
        <position position="153"/>
    </location>
</feature>
<dbReference type="Proteomes" id="UP001597053">
    <property type="component" value="Unassembled WGS sequence"/>
</dbReference>
<comment type="caution">
    <text evidence="1">The sequence shown here is derived from an EMBL/GenBank/DDBJ whole genome shotgun (WGS) entry which is preliminary data.</text>
</comment>
<name>A0ABW3A7N0_9ACTN</name>
<dbReference type="SUPFAM" id="SSF102114">
    <property type="entry name" value="Radical SAM enzymes"/>
    <property type="match status" value="1"/>
</dbReference>
<evidence type="ECO:0000313" key="1">
    <source>
        <dbReference type="EMBL" id="MFD0786978.1"/>
    </source>
</evidence>